<dbReference type="Proteomes" id="UP001596174">
    <property type="component" value="Unassembled WGS sequence"/>
</dbReference>
<feature type="transmembrane region" description="Helical" evidence="8">
    <location>
        <begin position="100"/>
        <end position="121"/>
    </location>
</feature>
<dbReference type="Gene3D" id="1.10.3470.10">
    <property type="entry name" value="ABC transporter involved in vitamin B12 uptake, BtuC"/>
    <property type="match status" value="1"/>
</dbReference>
<feature type="transmembrane region" description="Helical" evidence="8">
    <location>
        <begin position="127"/>
        <end position="144"/>
    </location>
</feature>
<dbReference type="CDD" id="cd06550">
    <property type="entry name" value="TM_ABC_iron-siderophores_like"/>
    <property type="match status" value="1"/>
</dbReference>
<dbReference type="InterPro" id="IPR037294">
    <property type="entry name" value="ABC_BtuC-like"/>
</dbReference>
<feature type="transmembrane region" description="Helical" evidence="8">
    <location>
        <begin position="193"/>
        <end position="219"/>
    </location>
</feature>
<keyword evidence="10" id="KW-1185">Reference proteome</keyword>
<keyword evidence="5 8" id="KW-0812">Transmembrane</keyword>
<feature type="transmembrane region" description="Helical" evidence="8">
    <location>
        <begin position="71"/>
        <end position="88"/>
    </location>
</feature>
<organism evidence="9 10">
    <name type="scientific">Streptacidiphilus monticola</name>
    <dbReference type="NCBI Taxonomy" id="2161674"/>
    <lineage>
        <taxon>Bacteria</taxon>
        <taxon>Bacillati</taxon>
        <taxon>Actinomycetota</taxon>
        <taxon>Actinomycetes</taxon>
        <taxon>Kitasatosporales</taxon>
        <taxon>Streptomycetaceae</taxon>
        <taxon>Streptacidiphilus</taxon>
    </lineage>
</organism>
<evidence type="ECO:0000256" key="6">
    <source>
        <dbReference type="ARBA" id="ARBA00022989"/>
    </source>
</evidence>
<reference evidence="10" key="1">
    <citation type="journal article" date="2019" name="Int. J. Syst. Evol. Microbiol.">
        <title>The Global Catalogue of Microorganisms (GCM) 10K type strain sequencing project: providing services to taxonomists for standard genome sequencing and annotation.</title>
        <authorList>
            <consortium name="The Broad Institute Genomics Platform"/>
            <consortium name="The Broad Institute Genome Sequencing Center for Infectious Disease"/>
            <person name="Wu L."/>
            <person name="Ma J."/>
        </authorList>
    </citation>
    <scope>NUCLEOTIDE SEQUENCE [LARGE SCALE GENOMIC DNA]</scope>
    <source>
        <strain evidence="10">JCM 4816</strain>
    </source>
</reference>
<keyword evidence="3" id="KW-0813">Transport</keyword>
<feature type="transmembrane region" description="Helical" evidence="8">
    <location>
        <begin position="156"/>
        <end position="173"/>
    </location>
</feature>
<keyword evidence="6 8" id="KW-1133">Transmembrane helix</keyword>
<gene>
    <name evidence="9" type="ORF">ACFP3V_10960</name>
</gene>
<evidence type="ECO:0000256" key="8">
    <source>
        <dbReference type="SAM" id="Phobius"/>
    </source>
</evidence>
<evidence type="ECO:0000256" key="7">
    <source>
        <dbReference type="ARBA" id="ARBA00023136"/>
    </source>
</evidence>
<evidence type="ECO:0000256" key="4">
    <source>
        <dbReference type="ARBA" id="ARBA00022475"/>
    </source>
</evidence>
<evidence type="ECO:0000256" key="1">
    <source>
        <dbReference type="ARBA" id="ARBA00004651"/>
    </source>
</evidence>
<proteinExistence type="inferred from homology"/>
<name>A0ABW1FZ47_9ACTN</name>
<comment type="caution">
    <text evidence="9">The sequence shown here is derived from an EMBL/GenBank/DDBJ whole genome shotgun (WGS) entry which is preliminary data.</text>
</comment>
<comment type="subcellular location">
    <subcellularLocation>
        <location evidence="1">Cell membrane</location>
        <topology evidence="1">Multi-pass membrane protein</topology>
    </subcellularLocation>
</comment>
<evidence type="ECO:0000313" key="10">
    <source>
        <dbReference type="Proteomes" id="UP001596174"/>
    </source>
</evidence>
<evidence type="ECO:0000313" key="9">
    <source>
        <dbReference type="EMBL" id="MFC5907739.1"/>
    </source>
</evidence>
<dbReference type="SUPFAM" id="SSF81345">
    <property type="entry name" value="ABC transporter involved in vitamin B12 uptake, BtuC"/>
    <property type="match status" value="1"/>
</dbReference>
<dbReference type="EMBL" id="JBHSQJ010000040">
    <property type="protein sequence ID" value="MFC5907739.1"/>
    <property type="molecule type" value="Genomic_DNA"/>
</dbReference>
<protein>
    <submittedName>
        <fullName evidence="9">FecCD family ABC transporter permease</fullName>
    </submittedName>
</protein>
<accession>A0ABW1FZ47</accession>
<dbReference type="PANTHER" id="PTHR30472">
    <property type="entry name" value="FERRIC ENTEROBACTIN TRANSPORT SYSTEM PERMEASE PROTEIN"/>
    <property type="match status" value="1"/>
</dbReference>
<feature type="transmembrane region" description="Helical" evidence="8">
    <location>
        <begin position="20"/>
        <end position="40"/>
    </location>
</feature>
<keyword evidence="4" id="KW-1003">Cell membrane</keyword>
<evidence type="ECO:0000256" key="5">
    <source>
        <dbReference type="ARBA" id="ARBA00022692"/>
    </source>
</evidence>
<dbReference type="Pfam" id="PF01032">
    <property type="entry name" value="FecCD"/>
    <property type="match status" value="1"/>
</dbReference>
<comment type="similarity">
    <text evidence="2">Belongs to the binding-protein-dependent transport system permease family. FecCD subfamily.</text>
</comment>
<feature type="transmembrane region" description="Helical" evidence="8">
    <location>
        <begin position="286"/>
        <end position="304"/>
    </location>
</feature>
<dbReference type="PANTHER" id="PTHR30472:SF1">
    <property type="entry name" value="FE(3+) DICITRATE TRANSPORT SYSTEM PERMEASE PROTEIN FECC-RELATED"/>
    <property type="match status" value="1"/>
</dbReference>
<keyword evidence="7 8" id="KW-0472">Membrane</keyword>
<feature type="transmembrane region" description="Helical" evidence="8">
    <location>
        <begin position="240"/>
        <end position="266"/>
    </location>
</feature>
<dbReference type="RefSeq" id="WP_380582469.1">
    <property type="nucleotide sequence ID" value="NZ_JBHSQJ010000040.1"/>
</dbReference>
<sequence length="335" mass="33299">MSAATRAEPLSPAVPAGRRAPVAAGAALVLVLALSIAVGARGLGPGQVWHGLVDAHSADYDVVHRMRLPRTLLGLLAGASLGLAGGVMRALTRNPLADPGLLGINAGASAAVVTASALLGVGGFGETVWFAFAGAAAVSVLVHVVGGGRTATPGRLALAGTALNATLFAYVSAVELLDTDALDAMRFWTVGSLASASFTTVWALTPFALTGVAVALVLGRPLAALALGEDTARALGARLALTRSAAVVAITLLCGAATAACGPIVFVGLLTPHVVARLVGPDPRRQLPYCAVLGPVLLLGADVLGRVLARPAEIQAGTVTAVVGGLLLLKVVTSK</sequence>
<evidence type="ECO:0000256" key="2">
    <source>
        <dbReference type="ARBA" id="ARBA00007935"/>
    </source>
</evidence>
<dbReference type="InterPro" id="IPR000522">
    <property type="entry name" value="ABC_transptr_permease_BtuC"/>
</dbReference>
<evidence type="ECO:0000256" key="3">
    <source>
        <dbReference type="ARBA" id="ARBA00022448"/>
    </source>
</evidence>